<sequence>MQLADYLKELRKVKTLDLEEEQALWAAFKERGDEGARQRLIESYQPLVFKQAAPFAQLDCALDLIQEGTVGLIEAAERYDHTRGVAFSLFAVHRIRGRMMDFLRREGQVDVACMEENLEGGNLKENLVDTGASVPEQAESHELAHRLHQAMARLPDKERAVLEGMYLSSEDAAGMADALHVSASHIYRLQKNGIRRVRGMLSRFMHYW</sequence>
<dbReference type="InterPro" id="IPR013324">
    <property type="entry name" value="RNA_pol_sigma_r3/r4-like"/>
</dbReference>
<evidence type="ECO:0000313" key="7">
    <source>
        <dbReference type="EMBL" id="RHF52052.1"/>
    </source>
</evidence>
<dbReference type="Proteomes" id="UP000283442">
    <property type="component" value="Unassembled WGS sequence"/>
</dbReference>
<dbReference type="InterPro" id="IPR014284">
    <property type="entry name" value="RNA_pol_sigma-70_dom"/>
</dbReference>
<evidence type="ECO:0000259" key="6">
    <source>
        <dbReference type="PROSITE" id="PS00715"/>
    </source>
</evidence>
<feature type="domain" description="RNA polymerase sigma-70" evidence="6">
    <location>
        <begin position="63"/>
        <end position="76"/>
    </location>
</feature>
<dbReference type="RefSeq" id="WP_005840962.1">
    <property type="nucleotide sequence ID" value="NZ_CABKNT010000006.1"/>
</dbReference>
<dbReference type="Gene3D" id="1.20.140.160">
    <property type="match status" value="1"/>
</dbReference>
<protein>
    <submittedName>
        <fullName evidence="7">Sigma-70 family RNA polymerase sigma factor</fullName>
    </submittedName>
</protein>
<evidence type="ECO:0000256" key="4">
    <source>
        <dbReference type="ARBA" id="ARBA00023125"/>
    </source>
</evidence>
<dbReference type="InterPro" id="IPR013325">
    <property type="entry name" value="RNA_pol_sigma_r2"/>
</dbReference>
<evidence type="ECO:0000256" key="2">
    <source>
        <dbReference type="ARBA" id="ARBA00023015"/>
    </source>
</evidence>
<dbReference type="PANTHER" id="PTHR30376:SF3">
    <property type="entry name" value="RNA POLYMERASE SIGMA FACTOR RPOH"/>
    <property type="match status" value="1"/>
</dbReference>
<proteinExistence type="inferred from homology"/>
<dbReference type="PANTHER" id="PTHR30376">
    <property type="entry name" value="SIGMA FACTOR RPOH HEAT SHOCK RELATED"/>
    <property type="match status" value="1"/>
</dbReference>
<gene>
    <name evidence="7" type="ORF">DW674_05085</name>
</gene>
<dbReference type="GeneID" id="93481403"/>
<dbReference type="EMBL" id="QRHE01000004">
    <property type="protein sequence ID" value="RHF52052.1"/>
    <property type="molecule type" value="Genomic_DNA"/>
</dbReference>
<dbReference type="PROSITE" id="PS00715">
    <property type="entry name" value="SIGMA70_1"/>
    <property type="match status" value="1"/>
</dbReference>
<evidence type="ECO:0000256" key="3">
    <source>
        <dbReference type="ARBA" id="ARBA00023082"/>
    </source>
</evidence>
<dbReference type="InterPro" id="IPR007627">
    <property type="entry name" value="RNA_pol_sigma70_r2"/>
</dbReference>
<dbReference type="SUPFAM" id="SSF88659">
    <property type="entry name" value="Sigma3 and sigma4 domains of RNA polymerase sigma factors"/>
    <property type="match status" value="1"/>
</dbReference>
<dbReference type="Gene3D" id="1.10.1740.10">
    <property type="match status" value="1"/>
</dbReference>
<dbReference type="Pfam" id="PF04542">
    <property type="entry name" value="Sigma70_r2"/>
    <property type="match status" value="1"/>
</dbReference>
<keyword evidence="2" id="KW-0805">Transcription regulation</keyword>
<dbReference type="PRINTS" id="PR00046">
    <property type="entry name" value="SIGMA70FCT"/>
</dbReference>
<comment type="similarity">
    <text evidence="1">Belongs to the sigma-70 factor family.</text>
</comment>
<evidence type="ECO:0000256" key="5">
    <source>
        <dbReference type="ARBA" id="ARBA00023163"/>
    </source>
</evidence>
<name>A0A414NXK3_9FIRM</name>
<keyword evidence="3" id="KW-0731">Sigma factor</keyword>
<evidence type="ECO:0000256" key="1">
    <source>
        <dbReference type="ARBA" id="ARBA00007788"/>
    </source>
</evidence>
<dbReference type="NCBIfam" id="TIGR02937">
    <property type="entry name" value="sigma70-ECF"/>
    <property type="match status" value="1"/>
</dbReference>
<evidence type="ECO:0000313" key="8">
    <source>
        <dbReference type="Proteomes" id="UP000283442"/>
    </source>
</evidence>
<dbReference type="OrthoDB" id="2111981at2"/>
<dbReference type="GO" id="GO:0006352">
    <property type="term" value="P:DNA-templated transcription initiation"/>
    <property type="evidence" value="ECO:0007669"/>
    <property type="project" value="InterPro"/>
</dbReference>
<comment type="caution">
    <text evidence="7">The sequence shown here is derived from an EMBL/GenBank/DDBJ whole genome shotgun (WGS) entry which is preliminary data.</text>
</comment>
<keyword evidence="5" id="KW-0804">Transcription</keyword>
<reference evidence="7 8" key="1">
    <citation type="submission" date="2018-08" db="EMBL/GenBank/DDBJ databases">
        <title>A genome reference for cultivated species of the human gut microbiota.</title>
        <authorList>
            <person name="Zou Y."/>
            <person name="Xue W."/>
            <person name="Luo G."/>
        </authorList>
    </citation>
    <scope>NUCLEOTIDE SEQUENCE [LARGE SCALE GENOMIC DNA]</scope>
    <source>
        <strain evidence="7 8">AM25-21AC</strain>
    </source>
</reference>
<dbReference type="InterPro" id="IPR050813">
    <property type="entry name" value="Sigma-70_Factor"/>
</dbReference>
<organism evidence="7 8">
    <name type="scientific">Mitsuokella multacida</name>
    <dbReference type="NCBI Taxonomy" id="52226"/>
    <lineage>
        <taxon>Bacteria</taxon>
        <taxon>Bacillati</taxon>
        <taxon>Bacillota</taxon>
        <taxon>Negativicutes</taxon>
        <taxon>Selenomonadales</taxon>
        <taxon>Selenomonadaceae</taxon>
        <taxon>Mitsuokella</taxon>
    </lineage>
</organism>
<accession>A0A414NXK3</accession>
<keyword evidence="4" id="KW-0238">DNA-binding</keyword>
<dbReference type="InterPro" id="IPR000943">
    <property type="entry name" value="RNA_pol_sigma70"/>
</dbReference>
<dbReference type="SUPFAM" id="SSF88946">
    <property type="entry name" value="Sigma2 domain of RNA polymerase sigma factors"/>
    <property type="match status" value="1"/>
</dbReference>
<dbReference type="GO" id="GO:0003677">
    <property type="term" value="F:DNA binding"/>
    <property type="evidence" value="ECO:0007669"/>
    <property type="project" value="UniProtKB-KW"/>
</dbReference>
<dbReference type="AlphaFoldDB" id="A0A414NXK3"/>
<dbReference type="GO" id="GO:0016987">
    <property type="term" value="F:sigma factor activity"/>
    <property type="evidence" value="ECO:0007669"/>
    <property type="project" value="UniProtKB-KW"/>
</dbReference>